<dbReference type="GO" id="GO:0003677">
    <property type="term" value="F:DNA binding"/>
    <property type="evidence" value="ECO:0007669"/>
    <property type="project" value="UniProtKB-KW"/>
</dbReference>
<dbReference type="PROSITE" id="PS50930">
    <property type="entry name" value="HTH_LYTTR"/>
    <property type="match status" value="1"/>
</dbReference>
<feature type="transmembrane region" description="Helical" evidence="2">
    <location>
        <begin position="21"/>
        <end position="39"/>
    </location>
</feature>
<dbReference type="SMART" id="SM00850">
    <property type="entry name" value="LytTR"/>
    <property type="match status" value="1"/>
</dbReference>
<evidence type="ECO:0000313" key="4">
    <source>
        <dbReference type="EMBL" id="MDO6964177.1"/>
    </source>
</evidence>
<feature type="region of interest" description="Disordered" evidence="1">
    <location>
        <begin position="156"/>
        <end position="192"/>
    </location>
</feature>
<gene>
    <name evidence="4" type="ORF">Q4481_09430</name>
</gene>
<dbReference type="EMBL" id="JAUOZU010000007">
    <property type="protein sequence ID" value="MDO6964177.1"/>
    <property type="molecule type" value="Genomic_DNA"/>
</dbReference>
<evidence type="ECO:0000256" key="1">
    <source>
        <dbReference type="SAM" id="MobiDB-lite"/>
    </source>
</evidence>
<sequence length="289" mass="31560">MNDSFLQSTLRELKIFTGSSRFWITFAAVVLLFGVTGPFDTSSKLQFGPRLAYWLLVHFCAWSFAILFVVSFNVGLRPYWSSLLARMLAGATVASLPSGAAIALIEYSWHGEPFTWQNYLGAVGNTLPLNLILCAITAMAMTSSDKNAHALKGIIEPQTRPPDDAQASVASEATTASTQDSAPPSSGSPPLIARLRPENRGALLHISVEDHYTVVTTSRGREMLLMRFSDAIRETEPAIGLRVHRSHWVAKDFISGLSRDAGRLTLQLKDGGSIPVSRTHQDAVRDFLA</sequence>
<evidence type="ECO:0000259" key="3">
    <source>
        <dbReference type="PROSITE" id="PS50930"/>
    </source>
</evidence>
<dbReference type="Proteomes" id="UP001174932">
    <property type="component" value="Unassembled WGS sequence"/>
</dbReference>
<feature type="compositionally biased region" description="Low complexity" evidence="1">
    <location>
        <begin position="165"/>
        <end position="178"/>
    </location>
</feature>
<evidence type="ECO:0000313" key="5">
    <source>
        <dbReference type="Proteomes" id="UP001174932"/>
    </source>
</evidence>
<dbReference type="Pfam" id="PF04397">
    <property type="entry name" value="LytTR"/>
    <property type="match status" value="1"/>
</dbReference>
<dbReference type="RefSeq" id="WP_304376107.1">
    <property type="nucleotide sequence ID" value="NZ_JAUOZU010000007.1"/>
</dbReference>
<feature type="domain" description="HTH LytTR-type" evidence="3">
    <location>
        <begin position="206"/>
        <end position="289"/>
    </location>
</feature>
<feature type="transmembrane region" description="Helical" evidence="2">
    <location>
        <begin position="51"/>
        <end position="76"/>
    </location>
</feature>
<keyword evidence="2" id="KW-0812">Transmembrane</keyword>
<accession>A0ABT8YLR2</accession>
<keyword evidence="5" id="KW-1185">Reference proteome</keyword>
<keyword evidence="4" id="KW-0238">DNA-binding</keyword>
<feature type="transmembrane region" description="Helical" evidence="2">
    <location>
        <begin position="119"/>
        <end position="142"/>
    </location>
</feature>
<dbReference type="InterPro" id="IPR007492">
    <property type="entry name" value="LytTR_DNA-bd_dom"/>
</dbReference>
<organism evidence="4 5">
    <name type="scientific">Rhizobium alvei</name>
    <dbReference type="NCBI Taxonomy" id="1132659"/>
    <lineage>
        <taxon>Bacteria</taxon>
        <taxon>Pseudomonadati</taxon>
        <taxon>Pseudomonadota</taxon>
        <taxon>Alphaproteobacteria</taxon>
        <taxon>Hyphomicrobiales</taxon>
        <taxon>Rhizobiaceae</taxon>
        <taxon>Rhizobium/Agrobacterium group</taxon>
        <taxon>Rhizobium</taxon>
    </lineage>
</organism>
<keyword evidence="2" id="KW-0472">Membrane</keyword>
<keyword evidence="2" id="KW-1133">Transmembrane helix</keyword>
<feature type="transmembrane region" description="Helical" evidence="2">
    <location>
        <begin position="88"/>
        <end position="107"/>
    </location>
</feature>
<dbReference type="Gene3D" id="2.40.50.1020">
    <property type="entry name" value="LytTr DNA-binding domain"/>
    <property type="match status" value="1"/>
</dbReference>
<reference evidence="4" key="1">
    <citation type="journal article" date="2015" name="Int. J. Syst. Evol. Microbiol.">
        <title>Rhizobium alvei sp. nov., isolated from a freshwater river.</title>
        <authorList>
            <person name="Sheu S.Y."/>
            <person name="Huang H.W."/>
            <person name="Young C.C."/>
            <person name="Chen W.M."/>
        </authorList>
    </citation>
    <scope>NUCLEOTIDE SEQUENCE</scope>
    <source>
        <strain evidence="4">TNR-22</strain>
    </source>
</reference>
<name>A0ABT8YLR2_9HYPH</name>
<reference evidence="4" key="2">
    <citation type="submission" date="2023-07" db="EMBL/GenBank/DDBJ databases">
        <authorList>
            <person name="Shen H."/>
        </authorList>
    </citation>
    <scope>NUCLEOTIDE SEQUENCE</scope>
    <source>
        <strain evidence="4">TNR-22</strain>
    </source>
</reference>
<comment type="caution">
    <text evidence="4">The sequence shown here is derived from an EMBL/GenBank/DDBJ whole genome shotgun (WGS) entry which is preliminary data.</text>
</comment>
<proteinExistence type="predicted"/>
<protein>
    <submittedName>
        <fullName evidence="4">LytTR family DNA-binding domain-containing protein</fullName>
    </submittedName>
</protein>
<evidence type="ECO:0000256" key="2">
    <source>
        <dbReference type="SAM" id="Phobius"/>
    </source>
</evidence>